<dbReference type="RefSeq" id="WP_052604897.1">
    <property type="nucleotide sequence ID" value="NZ_JXYS01000026.1"/>
</dbReference>
<dbReference type="PANTHER" id="PTHR11956">
    <property type="entry name" value="ARGINYL-TRNA SYNTHETASE"/>
    <property type="match status" value="1"/>
</dbReference>
<dbReference type="SMART" id="SM01016">
    <property type="entry name" value="Arg_tRNA_synt_N"/>
    <property type="match status" value="1"/>
</dbReference>
<comment type="subcellular location">
    <subcellularLocation>
        <location evidence="9">Cytoplasm</location>
    </subcellularLocation>
</comment>
<evidence type="ECO:0000256" key="6">
    <source>
        <dbReference type="ARBA" id="ARBA00022917"/>
    </source>
</evidence>
<evidence type="ECO:0000259" key="12">
    <source>
        <dbReference type="SMART" id="SM01016"/>
    </source>
</evidence>
<protein>
    <recommendedName>
        <fullName evidence="9">Arginine--tRNA ligase</fullName>
        <ecNumber evidence="9">6.1.1.19</ecNumber>
    </recommendedName>
    <alternativeName>
        <fullName evidence="9">Arginyl-tRNA synthetase</fullName>
        <shortName evidence="9">ArgRS</shortName>
    </alternativeName>
</protein>
<dbReference type="InterPro" id="IPR001278">
    <property type="entry name" value="Arg-tRNA-ligase"/>
</dbReference>
<dbReference type="CDD" id="cd00671">
    <property type="entry name" value="ArgRS_core"/>
    <property type="match status" value="1"/>
</dbReference>
<dbReference type="STRING" id="1280514.AXFE_11250"/>
<dbReference type="NCBIfam" id="TIGR00456">
    <property type="entry name" value="argS"/>
    <property type="match status" value="1"/>
</dbReference>
<comment type="subunit">
    <text evidence="9">Monomer.</text>
</comment>
<comment type="caution">
    <text evidence="13">The sequence shown here is derived from an EMBL/GenBank/DDBJ whole genome shotgun (WGS) entry which is preliminary data.</text>
</comment>
<feature type="short sequence motif" description="'HIGH' region" evidence="9">
    <location>
        <begin position="129"/>
        <end position="139"/>
    </location>
</feature>
<evidence type="ECO:0000256" key="8">
    <source>
        <dbReference type="ARBA" id="ARBA00049339"/>
    </source>
</evidence>
<dbReference type="Gene3D" id="3.30.1360.70">
    <property type="entry name" value="Arginyl tRNA synthetase N-terminal domain"/>
    <property type="match status" value="1"/>
</dbReference>
<dbReference type="HAMAP" id="MF_00123">
    <property type="entry name" value="Arg_tRNA_synth"/>
    <property type="match status" value="1"/>
</dbReference>
<keyword evidence="6 9" id="KW-0648">Protein biosynthesis</keyword>
<dbReference type="Gene3D" id="3.40.50.620">
    <property type="entry name" value="HUPs"/>
    <property type="match status" value="1"/>
</dbReference>
<dbReference type="Pfam" id="PF05746">
    <property type="entry name" value="DALR_1"/>
    <property type="match status" value="1"/>
</dbReference>
<comment type="catalytic activity">
    <reaction evidence="8 9">
        <text>tRNA(Arg) + L-arginine + ATP = L-arginyl-tRNA(Arg) + AMP + diphosphate</text>
        <dbReference type="Rhea" id="RHEA:20301"/>
        <dbReference type="Rhea" id="RHEA-COMP:9658"/>
        <dbReference type="Rhea" id="RHEA-COMP:9673"/>
        <dbReference type="ChEBI" id="CHEBI:30616"/>
        <dbReference type="ChEBI" id="CHEBI:32682"/>
        <dbReference type="ChEBI" id="CHEBI:33019"/>
        <dbReference type="ChEBI" id="CHEBI:78442"/>
        <dbReference type="ChEBI" id="CHEBI:78513"/>
        <dbReference type="ChEBI" id="CHEBI:456215"/>
        <dbReference type="EC" id="6.1.1.19"/>
    </reaction>
</comment>
<evidence type="ECO:0000256" key="5">
    <source>
        <dbReference type="ARBA" id="ARBA00022840"/>
    </source>
</evidence>
<dbReference type="Pfam" id="PF03485">
    <property type="entry name" value="Arg_tRNA_synt_N"/>
    <property type="match status" value="1"/>
</dbReference>
<evidence type="ECO:0000313" key="13">
    <source>
        <dbReference type="EMBL" id="KJF18027.1"/>
    </source>
</evidence>
<dbReference type="PRINTS" id="PR01038">
    <property type="entry name" value="TRNASYNTHARG"/>
</dbReference>
<keyword evidence="5 9" id="KW-0067">ATP-binding</keyword>
<dbReference type="SUPFAM" id="SSF47323">
    <property type="entry name" value="Anticodon-binding domain of a subclass of class I aminoacyl-tRNA synthetases"/>
    <property type="match status" value="1"/>
</dbReference>
<evidence type="ECO:0000256" key="10">
    <source>
        <dbReference type="RuleBase" id="RU363038"/>
    </source>
</evidence>
<reference evidence="13 14" key="1">
    <citation type="submission" date="2015-01" db="EMBL/GenBank/DDBJ databases">
        <title>Draft genome of the acidophilic iron oxidizer Acidithrix ferrooxidans strain Py-F3.</title>
        <authorList>
            <person name="Poehlein A."/>
            <person name="Eisen S."/>
            <person name="Schloemann M."/>
            <person name="Johnson B.D."/>
            <person name="Daniel R."/>
            <person name="Muehling M."/>
        </authorList>
    </citation>
    <scope>NUCLEOTIDE SEQUENCE [LARGE SCALE GENOMIC DNA]</scope>
    <source>
        <strain evidence="13 14">Py-F3</strain>
    </source>
</reference>
<dbReference type="Pfam" id="PF00750">
    <property type="entry name" value="tRNA-synt_1d"/>
    <property type="match status" value="1"/>
</dbReference>
<dbReference type="OrthoDB" id="9803211at2"/>
<evidence type="ECO:0000313" key="14">
    <source>
        <dbReference type="Proteomes" id="UP000032360"/>
    </source>
</evidence>
<dbReference type="GO" id="GO:0006420">
    <property type="term" value="P:arginyl-tRNA aminoacylation"/>
    <property type="evidence" value="ECO:0007669"/>
    <property type="project" value="UniProtKB-UniRule"/>
</dbReference>
<name>A0A0D8HJV9_9ACTN</name>
<feature type="domain" description="Arginyl tRNA synthetase N-terminal" evidence="12">
    <location>
        <begin position="6"/>
        <end position="91"/>
    </location>
</feature>
<evidence type="ECO:0000256" key="4">
    <source>
        <dbReference type="ARBA" id="ARBA00022741"/>
    </source>
</evidence>
<evidence type="ECO:0000256" key="3">
    <source>
        <dbReference type="ARBA" id="ARBA00022598"/>
    </source>
</evidence>
<dbReference type="PROSITE" id="PS00178">
    <property type="entry name" value="AA_TRNA_LIGASE_I"/>
    <property type="match status" value="1"/>
</dbReference>
<dbReference type="GO" id="GO:0004814">
    <property type="term" value="F:arginine-tRNA ligase activity"/>
    <property type="evidence" value="ECO:0007669"/>
    <property type="project" value="UniProtKB-UniRule"/>
</dbReference>
<dbReference type="InterPro" id="IPR008909">
    <property type="entry name" value="DALR_anticod-bd"/>
</dbReference>
<dbReference type="InterPro" id="IPR014729">
    <property type="entry name" value="Rossmann-like_a/b/a_fold"/>
</dbReference>
<accession>A0A0D8HJV9</accession>
<evidence type="ECO:0000256" key="2">
    <source>
        <dbReference type="ARBA" id="ARBA00022490"/>
    </source>
</evidence>
<dbReference type="EMBL" id="JXYS01000026">
    <property type="protein sequence ID" value="KJF18027.1"/>
    <property type="molecule type" value="Genomic_DNA"/>
</dbReference>
<dbReference type="InterPro" id="IPR005148">
    <property type="entry name" value="Arg-tRNA-synth_N"/>
</dbReference>
<dbReference type="GO" id="GO:0005524">
    <property type="term" value="F:ATP binding"/>
    <property type="evidence" value="ECO:0007669"/>
    <property type="project" value="UniProtKB-UniRule"/>
</dbReference>
<keyword evidence="2 9" id="KW-0963">Cytoplasm</keyword>
<dbReference type="AlphaFoldDB" id="A0A0D8HJV9"/>
<dbReference type="SUPFAM" id="SSF55190">
    <property type="entry name" value="Arginyl-tRNA synthetase (ArgRS), N-terminal 'additional' domain"/>
    <property type="match status" value="1"/>
</dbReference>
<keyword evidence="14" id="KW-1185">Reference proteome</keyword>
<dbReference type="EC" id="6.1.1.19" evidence="9"/>
<dbReference type="Proteomes" id="UP000032360">
    <property type="component" value="Unassembled WGS sequence"/>
</dbReference>
<organism evidence="13 14">
    <name type="scientific">Acidithrix ferrooxidans</name>
    <dbReference type="NCBI Taxonomy" id="1280514"/>
    <lineage>
        <taxon>Bacteria</taxon>
        <taxon>Bacillati</taxon>
        <taxon>Actinomycetota</taxon>
        <taxon>Acidimicrobiia</taxon>
        <taxon>Acidimicrobiales</taxon>
        <taxon>Acidimicrobiaceae</taxon>
        <taxon>Acidithrix</taxon>
    </lineage>
</organism>
<evidence type="ECO:0000256" key="9">
    <source>
        <dbReference type="HAMAP-Rule" id="MF_00123"/>
    </source>
</evidence>
<dbReference type="SMART" id="SM00836">
    <property type="entry name" value="DALR_1"/>
    <property type="match status" value="1"/>
</dbReference>
<dbReference type="PATRIC" id="fig|1280514.3.peg.1477"/>
<dbReference type="Gene3D" id="1.10.730.10">
    <property type="entry name" value="Isoleucyl-tRNA Synthetase, Domain 1"/>
    <property type="match status" value="1"/>
</dbReference>
<keyword evidence="4 9" id="KW-0547">Nucleotide-binding</keyword>
<evidence type="ECO:0000256" key="1">
    <source>
        <dbReference type="ARBA" id="ARBA00005594"/>
    </source>
</evidence>
<evidence type="ECO:0000259" key="11">
    <source>
        <dbReference type="SMART" id="SM00836"/>
    </source>
</evidence>
<dbReference type="GO" id="GO:0005737">
    <property type="term" value="C:cytoplasm"/>
    <property type="evidence" value="ECO:0007669"/>
    <property type="project" value="UniProtKB-SubCell"/>
</dbReference>
<proteinExistence type="inferred from homology"/>
<dbReference type="InterPro" id="IPR009080">
    <property type="entry name" value="tRNAsynth_Ia_anticodon-bd"/>
</dbReference>
<dbReference type="InterPro" id="IPR035684">
    <property type="entry name" value="ArgRS_core"/>
</dbReference>
<feature type="domain" description="DALR anticodon binding" evidence="11">
    <location>
        <begin position="420"/>
        <end position="540"/>
    </location>
</feature>
<evidence type="ECO:0000256" key="7">
    <source>
        <dbReference type="ARBA" id="ARBA00023146"/>
    </source>
</evidence>
<keyword evidence="7 9" id="KW-0030">Aminoacyl-tRNA synthetase</keyword>
<gene>
    <name evidence="9 13" type="primary">argS</name>
    <name evidence="13" type="ORF">AXFE_11250</name>
</gene>
<dbReference type="InterPro" id="IPR001412">
    <property type="entry name" value="aa-tRNA-synth_I_CS"/>
</dbReference>
<dbReference type="SUPFAM" id="SSF52374">
    <property type="entry name" value="Nucleotidylyl transferase"/>
    <property type="match status" value="1"/>
</dbReference>
<sequence>MLRIKDHLRGLVVQALGDLGVDLSTVNFDVTEPARAEFGEFATNAAMVGAKVLGTNPRDLASRLVEQILNSSSPYLKGAELAGPGFVNFRLNNSWLYEDVSAALSMGVDGYGRSDIGKGKRLLLEFVSANPTGPLHLGNGWWASYGDSLGRLLAFVNYDVSTEYYVNDTGGQIRALGESLLALAKGEAVPEGGYSGEYVSTLARGYDGDLNDVTAAGKFASDKILVMIKESLSDLGITFDTWYSQASIEESGAVGEVVELLKANGAIEIQDGKSVFMATRYGDNRDRFLTKANGDYTYLAGDIAYHYDKLVRRGFDYAIDIFGADHQGQVPSLLGAMSALGCESSRLEILLGQMVSLQRGDEVVKFSKRKGNVVDLQEVTKEIGASAMRLLSLQTSIDRSSVVDLAVVTSKSMDNPVYYIQYAHARMAAIERMRIEREIPEPQIEDVDLSLLVHPRELELLKIQSRLDEVVSIAATERAPYKIVTWLRDFAGAFHGFYHDCSVLGDGPELTQARLCMVRGAQVAIKVALSLVGVEALERM</sequence>
<dbReference type="PANTHER" id="PTHR11956:SF5">
    <property type="entry name" value="ARGININE--TRNA LIGASE, CYTOPLASMIC"/>
    <property type="match status" value="1"/>
</dbReference>
<comment type="similarity">
    <text evidence="1 9 10">Belongs to the class-I aminoacyl-tRNA synthetase family.</text>
</comment>
<dbReference type="InterPro" id="IPR036695">
    <property type="entry name" value="Arg-tRNA-synth_N_sf"/>
</dbReference>
<keyword evidence="3 9" id="KW-0436">Ligase</keyword>